<accession>A0A381DYT4</accession>
<evidence type="ECO:0000256" key="1">
    <source>
        <dbReference type="SAM" id="Phobius"/>
    </source>
</evidence>
<dbReference type="RefSeq" id="WP_006984661.1">
    <property type="nucleotide sequence ID" value="NZ_CABMOK010000033.1"/>
</dbReference>
<dbReference type="OrthoDB" id="8816218at2"/>
<dbReference type="EMBL" id="UFUW01000001">
    <property type="protein sequence ID" value="SUX18544.1"/>
    <property type="molecule type" value="Genomic_DNA"/>
</dbReference>
<reference evidence="2 3" key="1">
    <citation type="submission" date="2018-06" db="EMBL/GenBank/DDBJ databases">
        <authorList>
            <consortium name="Pathogen Informatics"/>
            <person name="Doyle S."/>
        </authorList>
    </citation>
    <scope>NUCLEOTIDE SEQUENCE [LARGE SCALE GENOMIC DNA]</scope>
    <source>
        <strain evidence="2 3">NCTC13294</strain>
    </source>
</reference>
<feature type="transmembrane region" description="Helical" evidence="1">
    <location>
        <begin position="109"/>
        <end position="131"/>
    </location>
</feature>
<protein>
    <submittedName>
        <fullName evidence="2">Uncharacterized protein</fullName>
    </submittedName>
</protein>
<proteinExistence type="predicted"/>
<keyword evidence="1" id="KW-0472">Membrane</keyword>
<organism evidence="2 3">
    <name type="scientific">Cardiobacterium valvarum</name>
    <dbReference type="NCBI Taxonomy" id="194702"/>
    <lineage>
        <taxon>Bacteria</taxon>
        <taxon>Pseudomonadati</taxon>
        <taxon>Pseudomonadota</taxon>
        <taxon>Gammaproteobacteria</taxon>
        <taxon>Cardiobacteriales</taxon>
        <taxon>Cardiobacteriaceae</taxon>
        <taxon>Cardiobacterium</taxon>
    </lineage>
</organism>
<evidence type="ECO:0000313" key="3">
    <source>
        <dbReference type="Proteomes" id="UP000254572"/>
    </source>
</evidence>
<keyword evidence="1" id="KW-1133">Transmembrane helix</keyword>
<sequence>MSGLNSAITSINGFGITWYGKSDFHTDGSYITTCWIIALYIPLIPLYSLRVWEIAEEQRLFWLIPYTDTSRCYIQKQPLHWRQVGRVYLYFLPLLAFILNLATDFASGVPYWLTDLIPPFLILWAFLPWYLRRRARRRLAQTPAKPKSVTNQ</sequence>
<gene>
    <name evidence="2" type="ORF">NCTC13294_00295</name>
</gene>
<feature type="transmembrane region" description="Helical" evidence="1">
    <location>
        <begin position="28"/>
        <end position="49"/>
    </location>
</feature>
<dbReference type="AlphaFoldDB" id="A0A381DYT4"/>
<feature type="transmembrane region" description="Helical" evidence="1">
    <location>
        <begin position="87"/>
        <end position="103"/>
    </location>
</feature>
<name>A0A381DYT4_9GAMM</name>
<keyword evidence="1" id="KW-0812">Transmembrane</keyword>
<keyword evidence="3" id="KW-1185">Reference proteome</keyword>
<evidence type="ECO:0000313" key="2">
    <source>
        <dbReference type="EMBL" id="SUX18544.1"/>
    </source>
</evidence>
<dbReference type="Proteomes" id="UP000254572">
    <property type="component" value="Unassembled WGS sequence"/>
</dbReference>